<accession>A0A7I8VVL6</accession>
<keyword evidence="2 5" id="KW-0812">Transmembrane</keyword>
<comment type="caution">
    <text evidence="6">The sequence shown here is derived from an EMBL/GenBank/DDBJ whole genome shotgun (WGS) entry which is preliminary data.</text>
</comment>
<evidence type="ECO:0000256" key="1">
    <source>
        <dbReference type="ARBA" id="ARBA00004141"/>
    </source>
</evidence>
<dbReference type="GO" id="GO:0005743">
    <property type="term" value="C:mitochondrial inner membrane"/>
    <property type="evidence" value="ECO:0007669"/>
    <property type="project" value="TreeGrafter"/>
</dbReference>
<gene>
    <name evidence="6" type="ORF">DGYR_LOCUS6970</name>
</gene>
<feature type="transmembrane region" description="Helical" evidence="5">
    <location>
        <begin position="236"/>
        <end position="253"/>
    </location>
</feature>
<comment type="similarity">
    <text evidence="5">Belongs to the BI1 family.</text>
</comment>
<comment type="subcellular location">
    <subcellularLocation>
        <location evidence="1">Membrane</location>
        <topology evidence="1">Multi-pass membrane protein</topology>
    </subcellularLocation>
</comment>
<feature type="transmembrane region" description="Helical" evidence="5">
    <location>
        <begin position="259"/>
        <end position="281"/>
    </location>
</feature>
<evidence type="ECO:0000313" key="7">
    <source>
        <dbReference type="Proteomes" id="UP000549394"/>
    </source>
</evidence>
<name>A0A7I8VVL6_9ANNE</name>
<dbReference type="InterPro" id="IPR035871">
    <property type="entry name" value="GHITM"/>
</dbReference>
<dbReference type="EMBL" id="CAJFCJ010000009">
    <property type="protein sequence ID" value="CAD5118619.1"/>
    <property type="molecule type" value="Genomic_DNA"/>
</dbReference>
<evidence type="ECO:0000256" key="5">
    <source>
        <dbReference type="RuleBase" id="RU004379"/>
    </source>
</evidence>
<sequence>MTTLLAVRACLSQAYRTVTPSSRNLLRERIPQIRSQRHWQSQARTPLKRKILTPKVETSRGADAAFGLGKGVVAGASALGIGALCFYGLGLSSEAGTADKAAVWPEYVRERVKSTYMYFGSGIGITAASAYAISRSAPLMRLVSRTGWVSLLVSMAAVLGTGAVARSIPYKGEFGAKQVAWMVHVATMGAIVAPLTLLGGPIMLRAASYTAGIVGGLSTLAMCAPSDKFLNMGGPLAMGLGVVFMSSIGSMFLPPTSVFGAGLYSITVYGGLVLFGLFLLYDTQKIVKRAEDYPAIYGFKGEHGYDPINNSISIYLDTMNIFIRLAMIFAGGGNKRR</sequence>
<dbReference type="AlphaFoldDB" id="A0A7I8VVL6"/>
<feature type="transmembrane region" description="Helical" evidence="5">
    <location>
        <begin position="179"/>
        <end position="200"/>
    </location>
</feature>
<keyword evidence="3 5" id="KW-1133">Transmembrane helix</keyword>
<evidence type="ECO:0000256" key="4">
    <source>
        <dbReference type="ARBA" id="ARBA00023136"/>
    </source>
</evidence>
<protein>
    <submittedName>
        <fullName evidence="6">DgyrCDS7303</fullName>
    </submittedName>
</protein>
<keyword evidence="7" id="KW-1185">Reference proteome</keyword>
<organism evidence="6 7">
    <name type="scientific">Dimorphilus gyrociliatus</name>
    <dbReference type="NCBI Taxonomy" id="2664684"/>
    <lineage>
        <taxon>Eukaryota</taxon>
        <taxon>Metazoa</taxon>
        <taxon>Spiralia</taxon>
        <taxon>Lophotrochozoa</taxon>
        <taxon>Annelida</taxon>
        <taxon>Polychaeta</taxon>
        <taxon>Polychaeta incertae sedis</taxon>
        <taxon>Dinophilidae</taxon>
        <taxon>Dimorphilus</taxon>
    </lineage>
</organism>
<keyword evidence="4 5" id="KW-0472">Membrane</keyword>
<dbReference type="CDD" id="cd10431">
    <property type="entry name" value="GHITM"/>
    <property type="match status" value="1"/>
</dbReference>
<dbReference type="OrthoDB" id="6285520at2759"/>
<proteinExistence type="inferred from homology"/>
<feature type="transmembrane region" description="Helical" evidence="5">
    <location>
        <begin position="146"/>
        <end position="167"/>
    </location>
</feature>
<evidence type="ECO:0000256" key="3">
    <source>
        <dbReference type="ARBA" id="ARBA00022989"/>
    </source>
</evidence>
<dbReference type="Pfam" id="PF01027">
    <property type="entry name" value="Bax1-I"/>
    <property type="match status" value="1"/>
</dbReference>
<dbReference type="Proteomes" id="UP000549394">
    <property type="component" value="Unassembled WGS sequence"/>
</dbReference>
<feature type="transmembrane region" description="Helical" evidence="5">
    <location>
        <begin position="116"/>
        <end position="134"/>
    </location>
</feature>
<dbReference type="InterPro" id="IPR006214">
    <property type="entry name" value="Bax_inhibitor_1-related"/>
</dbReference>
<dbReference type="PANTHER" id="PTHR23291">
    <property type="entry name" value="BAX INHIBITOR-RELATED"/>
    <property type="match status" value="1"/>
</dbReference>
<reference evidence="6 7" key="1">
    <citation type="submission" date="2020-08" db="EMBL/GenBank/DDBJ databases">
        <authorList>
            <person name="Hejnol A."/>
        </authorList>
    </citation>
    <scope>NUCLEOTIDE SEQUENCE [LARGE SCALE GENOMIC DNA]</scope>
</reference>
<feature type="transmembrane region" description="Helical" evidence="5">
    <location>
        <begin position="72"/>
        <end position="90"/>
    </location>
</feature>
<evidence type="ECO:0000256" key="2">
    <source>
        <dbReference type="ARBA" id="ARBA00022692"/>
    </source>
</evidence>
<dbReference type="PANTHER" id="PTHR23291:SF112">
    <property type="entry name" value="GROWTH HORMONE-INDUCIBLE TRANSMEMBRANE PROTEIN"/>
    <property type="match status" value="1"/>
</dbReference>
<evidence type="ECO:0000313" key="6">
    <source>
        <dbReference type="EMBL" id="CAD5118619.1"/>
    </source>
</evidence>